<dbReference type="AlphaFoldDB" id="A0A918LLY6"/>
<protein>
    <submittedName>
        <fullName evidence="1">Uncharacterized protein</fullName>
    </submittedName>
</protein>
<comment type="caution">
    <text evidence="1">The sequence shown here is derived from an EMBL/GenBank/DDBJ whole genome shotgun (WGS) entry which is preliminary data.</text>
</comment>
<proteinExistence type="predicted"/>
<sequence>MSFPVVNSCLPSVTWKAEADMPAPASRVSPEIARCVMIVEPGESGSTLCQPVLPLLRSIIWSWLHLTPESPLALAYATTTLPSGVGFTGVSHTLAGSGTLHTSEPSATL</sequence>
<dbReference type="EMBL" id="BMQQ01000001">
    <property type="protein sequence ID" value="GGT14396.1"/>
    <property type="molecule type" value="Genomic_DNA"/>
</dbReference>
<organism evidence="1 2">
    <name type="scientific">Streptomyces purpureus</name>
    <dbReference type="NCBI Taxonomy" id="1951"/>
    <lineage>
        <taxon>Bacteria</taxon>
        <taxon>Bacillati</taxon>
        <taxon>Actinomycetota</taxon>
        <taxon>Actinomycetes</taxon>
        <taxon>Kitasatosporales</taxon>
        <taxon>Streptomycetaceae</taxon>
        <taxon>Streptomyces</taxon>
    </lineage>
</organism>
<dbReference type="Proteomes" id="UP000619486">
    <property type="component" value="Unassembled WGS sequence"/>
</dbReference>
<evidence type="ECO:0000313" key="2">
    <source>
        <dbReference type="Proteomes" id="UP000619486"/>
    </source>
</evidence>
<reference evidence="1" key="2">
    <citation type="submission" date="2020-09" db="EMBL/GenBank/DDBJ databases">
        <authorList>
            <person name="Sun Q."/>
            <person name="Ohkuma M."/>
        </authorList>
    </citation>
    <scope>NUCLEOTIDE SEQUENCE</scope>
    <source>
        <strain evidence="1">JCM 3172</strain>
    </source>
</reference>
<keyword evidence="2" id="KW-1185">Reference proteome</keyword>
<name>A0A918LLY6_9ACTN</name>
<accession>A0A918LLY6</accession>
<evidence type="ECO:0000313" key="1">
    <source>
        <dbReference type="EMBL" id="GGT14396.1"/>
    </source>
</evidence>
<gene>
    <name evidence="1" type="ORF">GCM10014713_03850</name>
</gene>
<reference evidence="1" key="1">
    <citation type="journal article" date="2014" name="Int. J. Syst. Evol. Microbiol.">
        <title>Complete genome sequence of Corynebacterium casei LMG S-19264T (=DSM 44701T), isolated from a smear-ripened cheese.</title>
        <authorList>
            <consortium name="US DOE Joint Genome Institute (JGI-PGF)"/>
            <person name="Walter F."/>
            <person name="Albersmeier A."/>
            <person name="Kalinowski J."/>
            <person name="Ruckert C."/>
        </authorList>
    </citation>
    <scope>NUCLEOTIDE SEQUENCE</scope>
    <source>
        <strain evidence="1">JCM 3172</strain>
    </source>
</reference>